<accession>A0A177ASL3</accession>
<comment type="caution">
    <text evidence="4">The sequence shown here is derived from an EMBL/GenBank/DDBJ whole genome shotgun (WGS) entry which is preliminary data.</text>
</comment>
<evidence type="ECO:0000256" key="3">
    <source>
        <dbReference type="ARBA" id="ARBA00035365"/>
    </source>
</evidence>
<evidence type="ECO:0000256" key="2">
    <source>
        <dbReference type="ARBA" id="ARBA00035170"/>
    </source>
</evidence>
<name>A0A177ASL3_9BILA</name>
<dbReference type="InterPro" id="IPR000529">
    <property type="entry name" value="Ribosomal_bS6"/>
</dbReference>
<dbReference type="InterPro" id="IPR035980">
    <property type="entry name" value="Ribosomal_bS6_sf"/>
</dbReference>
<dbReference type="Proteomes" id="UP000078046">
    <property type="component" value="Unassembled WGS sequence"/>
</dbReference>
<dbReference type="GO" id="GO:0005763">
    <property type="term" value="C:mitochondrial small ribosomal subunit"/>
    <property type="evidence" value="ECO:0007669"/>
    <property type="project" value="TreeGrafter"/>
</dbReference>
<dbReference type="GO" id="GO:0006412">
    <property type="term" value="P:translation"/>
    <property type="evidence" value="ECO:0007669"/>
    <property type="project" value="InterPro"/>
</dbReference>
<comment type="similarity">
    <text evidence="1">Belongs to the bacterial ribosomal protein bS6 family.</text>
</comment>
<dbReference type="Gene3D" id="3.30.70.60">
    <property type="match status" value="1"/>
</dbReference>
<dbReference type="OrthoDB" id="268530at2759"/>
<dbReference type="PANTHER" id="PTHR21011:SF1">
    <property type="entry name" value="SMALL RIBOSOMAL SUBUNIT PROTEIN BS6M"/>
    <property type="match status" value="1"/>
</dbReference>
<protein>
    <recommendedName>
        <fullName evidence="2">Small ribosomal subunit protein bS6m</fullName>
    </recommendedName>
    <alternativeName>
        <fullName evidence="3">28S ribosomal protein S6, mitochondrial</fullName>
    </alternativeName>
</protein>
<proteinExistence type="inferred from homology"/>
<dbReference type="InterPro" id="IPR014717">
    <property type="entry name" value="Transl_elong_EF1B/ribsomal_bS6"/>
</dbReference>
<dbReference type="CDD" id="cd15465">
    <property type="entry name" value="bS6_mito"/>
    <property type="match status" value="1"/>
</dbReference>
<keyword evidence="4" id="KW-0687">Ribonucleoprotein</keyword>
<reference evidence="4 5" key="1">
    <citation type="submission" date="2016-04" db="EMBL/GenBank/DDBJ databases">
        <title>The genome of Intoshia linei affirms orthonectids as highly simplified spiralians.</title>
        <authorList>
            <person name="Mikhailov K.V."/>
            <person name="Slusarev G.S."/>
            <person name="Nikitin M.A."/>
            <person name="Logacheva M.D."/>
            <person name="Penin A."/>
            <person name="Aleoshin V."/>
            <person name="Panchin Y.V."/>
        </authorList>
    </citation>
    <scope>NUCLEOTIDE SEQUENCE [LARGE SCALE GENOMIC DNA]</scope>
    <source>
        <strain evidence="4">Intl2013</strain>
        <tissue evidence="4">Whole animal</tissue>
    </source>
</reference>
<dbReference type="EMBL" id="LWCA01001601">
    <property type="protein sequence ID" value="OAF64810.1"/>
    <property type="molecule type" value="Genomic_DNA"/>
</dbReference>
<dbReference type="Pfam" id="PF01250">
    <property type="entry name" value="Ribosomal_S6"/>
    <property type="match status" value="1"/>
</dbReference>
<dbReference type="SUPFAM" id="SSF54995">
    <property type="entry name" value="Ribosomal protein S6"/>
    <property type="match status" value="1"/>
</dbReference>
<dbReference type="AlphaFoldDB" id="A0A177ASL3"/>
<evidence type="ECO:0000256" key="1">
    <source>
        <dbReference type="ARBA" id="ARBA00009512"/>
    </source>
</evidence>
<evidence type="ECO:0000313" key="5">
    <source>
        <dbReference type="Proteomes" id="UP000078046"/>
    </source>
</evidence>
<dbReference type="GO" id="GO:0070181">
    <property type="term" value="F:small ribosomal subunit rRNA binding"/>
    <property type="evidence" value="ECO:0007669"/>
    <property type="project" value="TreeGrafter"/>
</dbReference>
<keyword evidence="5" id="KW-1185">Reference proteome</keyword>
<keyword evidence="4" id="KW-0689">Ribosomal protein</keyword>
<organism evidence="4 5">
    <name type="scientific">Intoshia linei</name>
    <dbReference type="NCBI Taxonomy" id="1819745"/>
    <lineage>
        <taxon>Eukaryota</taxon>
        <taxon>Metazoa</taxon>
        <taxon>Spiralia</taxon>
        <taxon>Lophotrochozoa</taxon>
        <taxon>Mesozoa</taxon>
        <taxon>Orthonectida</taxon>
        <taxon>Rhopaluridae</taxon>
        <taxon>Intoshia</taxon>
    </lineage>
</organism>
<sequence>MVLYELLMIYRPLEKKKLIESIKKTCHEIIQRGGILKSFENLGKKKLPYRMQIDREYFYDGRYTGFIMLNLNNPPIRYYIINFNLPPSLANSLTKKLGMSSDTIRRRMCRKMEEISRPCTKEPCDYGEMDKDIYSKINNYRRQFIVPKEF</sequence>
<dbReference type="GO" id="GO:0003735">
    <property type="term" value="F:structural constituent of ribosome"/>
    <property type="evidence" value="ECO:0007669"/>
    <property type="project" value="InterPro"/>
</dbReference>
<gene>
    <name evidence="4" type="ORF">A3Q56_07466</name>
</gene>
<dbReference type="PANTHER" id="PTHR21011">
    <property type="entry name" value="MITOCHONDRIAL 28S RIBOSOMAL PROTEIN S6"/>
    <property type="match status" value="1"/>
</dbReference>
<evidence type="ECO:0000313" key="4">
    <source>
        <dbReference type="EMBL" id="OAF64810.1"/>
    </source>
</evidence>